<feature type="transmembrane region" description="Helical" evidence="1">
    <location>
        <begin position="57"/>
        <end position="76"/>
    </location>
</feature>
<evidence type="ECO:0000256" key="1">
    <source>
        <dbReference type="SAM" id="Phobius"/>
    </source>
</evidence>
<protein>
    <submittedName>
        <fullName evidence="2">Uncharacterized protein</fullName>
    </submittedName>
</protein>
<keyword evidence="1" id="KW-0472">Membrane</keyword>
<keyword evidence="1" id="KW-0812">Transmembrane</keyword>
<accession>A0A0H5RGU5</accession>
<reference evidence="2" key="1">
    <citation type="submission" date="2015-04" db="EMBL/GenBank/DDBJ databases">
        <title>The genome sequence of the plant pathogenic Rhizarian Plasmodiophora brassicae reveals insights in its biotrophic life cycle and the origin of chitin synthesis.</title>
        <authorList>
            <person name="Schwelm A."/>
            <person name="Fogelqvist J."/>
            <person name="Knaust A."/>
            <person name="Julke S."/>
            <person name="Lilja T."/>
            <person name="Dhandapani V."/>
            <person name="Bonilla-Rosso G."/>
            <person name="Karlsson M."/>
            <person name="Shevchenko A."/>
            <person name="Choi S.R."/>
            <person name="Kim H.G."/>
            <person name="Park J.Y."/>
            <person name="Lim Y.P."/>
            <person name="Ludwig-Muller J."/>
            <person name="Dixelius C."/>
        </authorList>
    </citation>
    <scope>NUCLEOTIDE SEQUENCE</scope>
    <source>
        <tissue evidence="2">Potato root galls</tissue>
    </source>
</reference>
<proteinExistence type="predicted"/>
<dbReference type="AlphaFoldDB" id="A0A0H5RGU5"/>
<keyword evidence="1" id="KW-1133">Transmembrane helix</keyword>
<sequence length="110" mass="12675">MTRSLWGQRCTLITPAFVIPSPAREKDHHNVHVVARPTLALLSPTDDRNWLSRESEIAAVGAVMLLVGLQFLHWIVETVSQHDQDWSDASHVRLSFPEPTLRRRRTLFFH</sequence>
<dbReference type="EMBL" id="HACM01012509">
    <property type="protein sequence ID" value="CRZ12951.1"/>
    <property type="molecule type" value="Transcribed_RNA"/>
</dbReference>
<evidence type="ECO:0000313" key="2">
    <source>
        <dbReference type="EMBL" id="CRZ12951.1"/>
    </source>
</evidence>
<organism evidence="2">
    <name type="scientific">Spongospora subterranea</name>
    <dbReference type="NCBI Taxonomy" id="70186"/>
    <lineage>
        <taxon>Eukaryota</taxon>
        <taxon>Sar</taxon>
        <taxon>Rhizaria</taxon>
        <taxon>Endomyxa</taxon>
        <taxon>Phytomyxea</taxon>
        <taxon>Plasmodiophorida</taxon>
        <taxon>Plasmodiophoridae</taxon>
        <taxon>Spongospora</taxon>
    </lineage>
</organism>
<name>A0A0H5RGU5_9EUKA</name>